<dbReference type="InterPro" id="IPR050204">
    <property type="entry name" value="AraC_XylS_family_regulators"/>
</dbReference>
<keyword evidence="1" id="KW-0805">Transcription regulation</keyword>
<dbReference type="PANTHER" id="PTHR46796:SF13">
    <property type="entry name" value="HTH-TYPE TRANSCRIPTIONAL ACTIVATOR RHAS"/>
    <property type="match status" value="1"/>
</dbReference>
<dbReference type="AlphaFoldDB" id="A0A430B5X6"/>
<dbReference type="Gene3D" id="1.10.10.60">
    <property type="entry name" value="Homeodomain-like"/>
    <property type="match status" value="1"/>
</dbReference>
<gene>
    <name evidence="5" type="ORF">CBF29_01145</name>
</gene>
<dbReference type="EMBL" id="NGKA01000001">
    <property type="protein sequence ID" value="RSU15708.1"/>
    <property type="molecule type" value="Genomic_DNA"/>
</dbReference>
<accession>A0A430B5X6</accession>
<keyword evidence="3" id="KW-0804">Transcription</keyword>
<comment type="caution">
    <text evidence="5">The sequence shown here is derived from an EMBL/GenBank/DDBJ whole genome shotgun (WGS) entry which is preliminary data.</text>
</comment>
<sequence length="261" mass="30524">MYQPVILSHHGSEYFELPPHPALKELIQTFWVSPVGDSHHRVLPDFCGDIILVFSQNLRLEKLFFSTPQTDYFIFEGNEDDIIVGIRFYLQGFPLILEYPLAGQKNDSLSNSEYFADFSAFIKRYEKFPSLSSLLNQLDTYFLNKLSERKSLGSEIFLNNFIKNASSNLTYKEVIRKEVISERSIQRKFKEEIALSPYELYDTIRFQNVLQEIQKGQKSFIDVTYAYHFHDQAHFSKTVKKYSGLSPRQILFACRNYTSNT</sequence>
<dbReference type="SUPFAM" id="SSF46689">
    <property type="entry name" value="Homeodomain-like"/>
    <property type="match status" value="1"/>
</dbReference>
<dbReference type="InterPro" id="IPR018060">
    <property type="entry name" value="HTH_AraC"/>
</dbReference>
<dbReference type="Pfam" id="PF20240">
    <property type="entry name" value="DUF6597"/>
    <property type="match status" value="1"/>
</dbReference>
<reference evidence="5 6" key="1">
    <citation type="submission" date="2017-05" db="EMBL/GenBank/DDBJ databases">
        <title>Vagococcus spp. assemblies.</title>
        <authorList>
            <person name="Gulvik C.A."/>
        </authorList>
    </citation>
    <scope>NUCLEOTIDE SEQUENCE [LARGE SCALE GENOMIC DNA]</scope>
    <source>
        <strain evidence="5 6">CCUG 51432</strain>
    </source>
</reference>
<proteinExistence type="predicted"/>
<dbReference type="InterPro" id="IPR046532">
    <property type="entry name" value="DUF6597"/>
</dbReference>
<keyword evidence="2" id="KW-0238">DNA-binding</keyword>
<evidence type="ECO:0000256" key="1">
    <source>
        <dbReference type="ARBA" id="ARBA00023015"/>
    </source>
</evidence>
<feature type="domain" description="HTH araC/xylS-type" evidence="4">
    <location>
        <begin position="155"/>
        <end position="253"/>
    </location>
</feature>
<dbReference type="Pfam" id="PF12833">
    <property type="entry name" value="HTH_18"/>
    <property type="match status" value="1"/>
</dbReference>
<evidence type="ECO:0000313" key="6">
    <source>
        <dbReference type="Proteomes" id="UP000287605"/>
    </source>
</evidence>
<dbReference type="PANTHER" id="PTHR46796">
    <property type="entry name" value="HTH-TYPE TRANSCRIPTIONAL ACTIVATOR RHAS-RELATED"/>
    <property type="match status" value="1"/>
</dbReference>
<organism evidence="5 6">
    <name type="scientific">Vagococcus elongatus</name>
    <dbReference type="NCBI Taxonomy" id="180344"/>
    <lineage>
        <taxon>Bacteria</taxon>
        <taxon>Bacillati</taxon>
        <taxon>Bacillota</taxon>
        <taxon>Bacilli</taxon>
        <taxon>Lactobacillales</taxon>
        <taxon>Enterococcaceae</taxon>
        <taxon>Vagococcus</taxon>
    </lineage>
</organism>
<evidence type="ECO:0000256" key="2">
    <source>
        <dbReference type="ARBA" id="ARBA00023125"/>
    </source>
</evidence>
<dbReference type="SMART" id="SM00342">
    <property type="entry name" value="HTH_ARAC"/>
    <property type="match status" value="1"/>
</dbReference>
<keyword evidence="6" id="KW-1185">Reference proteome</keyword>
<dbReference type="Proteomes" id="UP000287605">
    <property type="component" value="Unassembled WGS sequence"/>
</dbReference>
<dbReference type="OrthoDB" id="323290at2"/>
<dbReference type="InterPro" id="IPR009057">
    <property type="entry name" value="Homeodomain-like_sf"/>
</dbReference>
<dbReference type="GO" id="GO:0003700">
    <property type="term" value="F:DNA-binding transcription factor activity"/>
    <property type="evidence" value="ECO:0007669"/>
    <property type="project" value="InterPro"/>
</dbReference>
<dbReference type="PROSITE" id="PS01124">
    <property type="entry name" value="HTH_ARAC_FAMILY_2"/>
    <property type="match status" value="1"/>
</dbReference>
<evidence type="ECO:0000256" key="3">
    <source>
        <dbReference type="ARBA" id="ARBA00023163"/>
    </source>
</evidence>
<dbReference type="GO" id="GO:0043565">
    <property type="term" value="F:sequence-specific DNA binding"/>
    <property type="evidence" value="ECO:0007669"/>
    <property type="project" value="InterPro"/>
</dbReference>
<dbReference type="RefSeq" id="WP_126806393.1">
    <property type="nucleotide sequence ID" value="NZ_NGKA01000001.1"/>
</dbReference>
<name>A0A430B5X6_9ENTE</name>
<protein>
    <recommendedName>
        <fullName evidence="4">HTH araC/xylS-type domain-containing protein</fullName>
    </recommendedName>
</protein>
<evidence type="ECO:0000313" key="5">
    <source>
        <dbReference type="EMBL" id="RSU15708.1"/>
    </source>
</evidence>
<evidence type="ECO:0000259" key="4">
    <source>
        <dbReference type="PROSITE" id="PS01124"/>
    </source>
</evidence>